<evidence type="ECO:0000256" key="1">
    <source>
        <dbReference type="ARBA" id="ARBA00000677"/>
    </source>
</evidence>
<feature type="domain" description="Peptidase S26" evidence="7">
    <location>
        <begin position="92"/>
        <end position="127"/>
    </location>
</feature>
<comment type="similarity">
    <text evidence="3">Belongs to the peptidase S26 family.</text>
</comment>
<dbReference type="RefSeq" id="WP_259858077.1">
    <property type="nucleotide sequence ID" value="NZ_BAAAST010000009.1"/>
</dbReference>
<evidence type="ECO:0000256" key="5">
    <source>
        <dbReference type="ARBA" id="ARBA00022801"/>
    </source>
</evidence>
<dbReference type="CDD" id="cd06530">
    <property type="entry name" value="S26_SPase_I"/>
    <property type="match status" value="1"/>
</dbReference>
<dbReference type="EMBL" id="CP073720">
    <property type="protein sequence ID" value="UWP80319.1"/>
    <property type="molecule type" value="Genomic_DNA"/>
</dbReference>
<protein>
    <recommendedName>
        <fullName evidence="4">signal peptidase I</fullName>
        <ecNumber evidence="4">3.4.21.89</ecNumber>
    </recommendedName>
</protein>
<keyword evidence="5" id="KW-0378">Hydrolase</keyword>
<dbReference type="PROSITE" id="PS00761">
    <property type="entry name" value="SPASE_I_3"/>
    <property type="match status" value="1"/>
</dbReference>
<dbReference type="EC" id="3.4.21.89" evidence="4"/>
<evidence type="ECO:0000256" key="4">
    <source>
        <dbReference type="ARBA" id="ARBA00013208"/>
    </source>
</evidence>
<name>A0ABY5VT39_9ACTN</name>
<dbReference type="InterPro" id="IPR019533">
    <property type="entry name" value="Peptidase_S26"/>
</dbReference>
<dbReference type="InterPro" id="IPR036286">
    <property type="entry name" value="LexA/Signal_pep-like_sf"/>
</dbReference>
<feature type="domain" description="Peptidase S26" evidence="7">
    <location>
        <begin position="21"/>
        <end position="83"/>
    </location>
</feature>
<dbReference type="Proteomes" id="UP001059617">
    <property type="component" value="Chromosome"/>
</dbReference>
<keyword evidence="9" id="KW-1185">Reference proteome</keyword>
<dbReference type="InterPro" id="IPR019758">
    <property type="entry name" value="Pept_S26A_signal_pept_1_CS"/>
</dbReference>
<organism evidence="8 9">
    <name type="scientific">Dactylosporangium fulvum</name>
    <dbReference type="NCBI Taxonomy" id="53359"/>
    <lineage>
        <taxon>Bacteria</taxon>
        <taxon>Bacillati</taxon>
        <taxon>Actinomycetota</taxon>
        <taxon>Actinomycetes</taxon>
        <taxon>Micromonosporales</taxon>
        <taxon>Micromonosporaceae</taxon>
        <taxon>Dactylosporangium</taxon>
    </lineage>
</organism>
<feature type="region of interest" description="Disordered" evidence="6">
    <location>
        <begin position="134"/>
        <end position="159"/>
    </location>
</feature>
<dbReference type="Gene3D" id="2.10.109.10">
    <property type="entry name" value="Umud Fragment, subunit A"/>
    <property type="match status" value="1"/>
</dbReference>
<evidence type="ECO:0000256" key="2">
    <source>
        <dbReference type="ARBA" id="ARBA00004401"/>
    </source>
</evidence>
<dbReference type="SUPFAM" id="SSF51306">
    <property type="entry name" value="LexA/Signal peptidase"/>
    <property type="match status" value="1"/>
</dbReference>
<dbReference type="PANTHER" id="PTHR43390:SF1">
    <property type="entry name" value="CHLOROPLAST PROCESSING PEPTIDASE"/>
    <property type="match status" value="1"/>
</dbReference>
<reference evidence="8" key="2">
    <citation type="submission" date="2022-09" db="EMBL/GenBank/DDBJ databases">
        <title>Biosynthetic gene clusters of Dactylosporangioum fulvum.</title>
        <authorList>
            <person name="Caradec T."/>
        </authorList>
    </citation>
    <scope>NUCLEOTIDE SEQUENCE</scope>
    <source>
        <strain evidence="8">NRRL B-16292</strain>
    </source>
</reference>
<evidence type="ECO:0000259" key="7">
    <source>
        <dbReference type="Pfam" id="PF10502"/>
    </source>
</evidence>
<evidence type="ECO:0000256" key="6">
    <source>
        <dbReference type="SAM" id="MobiDB-lite"/>
    </source>
</evidence>
<dbReference type="Pfam" id="PF10502">
    <property type="entry name" value="Peptidase_S26"/>
    <property type="match status" value="2"/>
</dbReference>
<evidence type="ECO:0000256" key="3">
    <source>
        <dbReference type="ARBA" id="ARBA00009370"/>
    </source>
</evidence>
<evidence type="ECO:0000313" key="8">
    <source>
        <dbReference type="EMBL" id="UWP80319.1"/>
    </source>
</evidence>
<dbReference type="PANTHER" id="PTHR43390">
    <property type="entry name" value="SIGNAL PEPTIDASE I"/>
    <property type="match status" value="1"/>
</dbReference>
<sequence>MSRAARLFARAIGVLRQRWLLVTVEGVSMAPTYLPGDRLLVRRTTLAGVRRGAVVLLRSPGAGLAGDPPFMLKRAVALPGDPVPAGIPVAEAVVPSGRLVVLGDNAEHSADSRSHGFQPADAVAGVVLAYRPARPRSGPVRPADGLDQPKRSFGRSLNN</sequence>
<dbReference type="PRINTS" id="PR00727">
    <property type="entry name" value="LEADERPTASE"/>
</dbReference>
<accession>A0ABY5VT39</accession>
<comment type="catalytic activity">
    <reaction evidence="1">
        <text>Cleavage of hydrophobic, N-terminal signal or leader sequences from secreted and periplasmic proteins.</text>
        <dbReference type="EC" id="3.4.21.89"/>
    </reaction>
</comment>
<comment type="subcellular location">
    <subcellularLocation>
        <location evidence="2">Cell membrane</location>
        <topology evidence="2">Single-pass type II membrane protein</topology>
    </subcellularLocation>
</comment>
<dbReference type="InterPro" id="IPR000223">
    <property type="entry name" value="Pept_S26A_signal_pept_1"/>
</dbReference>
<gene>
    <name evidence="8" type="ORF">Dfulv_34870</name>
</gene>
<evidence type="ECO:0000313" key="9">
    <source>
        <dbReference type="Proteomes" id="UP001059617"/>
    </source>
</evidence>
<proteinExistence type="inferred from homology"/>
<reference evidence="8" key="1">
    <citation type="submission" date="2021-04" db="EMBL/GenBank/DDBJ databases">
        <authorList>
            <person name="Hartkoorn R.C."/>
            <person name="Beaudoing E."/>
            <person name="Hot D."/>
        </authorList>
    </citation>
    <scope>NUCLEOTIDE SEQUENCE</scope>
    <source>
        <strain evidence="8">NRRL B-16292</strain>
    </source>
</reference>